<evidence type="ECO:0000259" key="1">
    <source>
        <dbReference type="Pfam" id="PF00534"/>
    </source>
</evidence>
<keyword evidence="3" id="KW-1185">Reference proteome</keyword>
<dbReference type="PANTHER" id="PTHR46401:SF8">
    <property type="entry name" value="BLL6006 PROTEIN"/>
    <property type="match status" value="1"/>
</dbReference>
<gene>
    <name evidence="2" type="ORF">RAMLITH_23220</name>
</gene>
<dbReference type="EMBL" id="VTOX01000012">
    <property type="protein sequence ID" value="NKE68737.1"/>
    <property type="molecule type" value="Genomic_DNA"/>
</dbReference>
<evidence type="ECO:0000313" key="3">
    <source>
        <dbReference type="Proteomes" id="UP000521868"/>
    </source>
</evidence>
<dbReference type="Proteomes" id="UP000521868">
    <property type="component" value="Unassembled WGS sequence"/>
</dbReference>
<dbReference type="PANTHER" id="PTHR46401">
    <property type="entry name" value="GLYCOSYLTRANSFERASE WBBK-RELATED"/>
    <property type="match status" value="1"/>
</dbReference>
<dbReference type="AlphaFoldDB" id="A0A7X6DKB1"/>
<comment type="caution">
    <text evidence="2">The sequence shown here is derived from an EMBL/GenBank/DDBJ whole genome shotgun (WGS) entry which is preliminary data.</text>
</comment>
<dbReference type="GO" id="GO:0016757">
    <property type="term" value="F:glycosyltransferase activity"/>
    <property type="evidence" value="ECO:0007669"/>
    <property type="project" value="InterPro"/>
</dbReference>
<dbReference type="Gene3D" id="3.40.50.2000">
    <property type="entry name" value="Glycogen Phosphorylase B"/>
    <property type="match status" value="1"/>
</dbReference>
<name>A0A7X6DKB1_9BURK</name>
<feature type="domain" description="Glycosyl transferase family 1" evidence="1">
    <location>
        <begin position="217"/>
        <end position="368"/>
    </location>
</feature>
<reference evidence="2 3" key="1">
    <citation type="journal article" date="2020" name="Nature">
        <title>Bacterial chemolithoautotrophy via manganese oxidation.</title>
        <authorList>
            <person name="Yu H."/>
            <person name="Leadbetter J.R."/>
        </authorList>
    </citation>
    <scope>NUCLEOTIDE SEQUENCE [LARGE SCALE GENOMIC DNA]</scope>
    <source>
        <strain evidence="2 3">RBP-1</strain>
    </source>
</reference>
<sequence length="399" mass="44866">MAVVLEQEIHQGGGYQQSVNAARLVMRLPRDLAEPVFLTLHEGNLAALERHGIRASHLRVSAAARVLARIEHEWPNLHGPCRTLAGGAALEAQLSRRGIDLVYFLSPSLLARHLDTLNYITTVWDLCHRDEPEFPEVRRGREFEQRESVYHSILPRATAVLVDSEAGRYNVVRRYGVDAWRTHVMPFSPAAAQDISDEAYQAGFFDVKERYGLAGDYVFYPAQFWPHKNHVYLLEGLQRLEQLHGHRLGAVFSGGDKGNLAFVKAKAEKLGLADRVRFAGFVPDGQMPYFYRQSVALVMPTYFGPTNLPPLEAFANSVPVLYPDKPGLREQVGDAALLMDLRRPDSMARHLADLMASPGLRARLVAAGHAKLARHSDEDRLATLRAIVEDFRRRRAAWR</sequence>
<dbReference type="Pfam" id="PF00534">
    <property type="entry name" value="Glycos_transf_1"/>
    <property type="match status" value="1"/>
</dbReference>
<proteinExistence type="predicted"/>
<evidence type="ECO:0000313" key="2">
    <source>
        <dbReference type="EMBL" id="NKE68737.1"/>
    </source>
</evidence>
<accession>A0A7X6DKB1</accession>
<dbReference type="SUPFAM" id="SSF53756">
    <property type="entry name" value="UDP-Glycosyltransferase/glycogen phosphorylase"/>
    <property type="match status" value="1"/>
</dbReference>
<dbReference type="InterPro" id="IPR001296">
    <property type="entry name" value="Glyco_trans_1"/>
</dbReference>
<dbReference type="CDD" id="cd03809">
    <property type="entry name" value="GT4_MtfB-like"/>
    <property type="match status" value="1"/>
</dbReference>
<protein>
    <submittedName>
        <fullName evidence="2">Glycosyltransferase family 4 protein</fullName>
    </submittedName>
</protein>
<keyword evidence="2" id="KW-0808">Transferase</keyword>
<organism evidence="2 3">
    <name type="scientific">Ramlibacter lithotrophicus</name>
    <dbReference type="NCBI Taxonomy" id="2606681"/>
    <lineage>
        <taxon>Bacteria</taxon>
        <taxon>Pseudomonadati</taxon>
        <taxon>Pseudomonadota</taxon>
        <taxon>Betaproteobacteria</taxon>
        <taxon>Burkholderiales</taxon>
        <taxon>Comamonadaceae</taxon>
        <taxon>Ramlibacter</taxon>
    </lineage>
</organism>